<feature type="domain" description="MOSC" evidence="1">
    <location>
        <begin position="96"/>
        <end position="264"/>
    </location>
</feature>
<dbReference type="GO" id="GO:0030151">
    <property type="term" value="F:molybdenum ion binding"/>
    <property type="evidence" value="ECO:0007669"/>
    <property type="project" value="InterPro"/>
</dbReference>
<dbReference type="InterPro" id="IPR005303">
    <property type="entry name" value="MOCOS_middle"/>
</dbReference>
<proteinExistence type="predicted"/>
<dbReference type="Gene3D" id="2.40.33.20">
    <property type="entry name" value="PK beta-barrel domain-like"/>
    <property type="match status" value="1"/>
</dbReference>
<dbReference type="Proteomes" id="UP000325255">
    <property type="component" value="Unassembled WGS sequence"/>
</dbReference>
<evidence type="ECO:0000313" key="2">
    <source>
        <dbReference type="EMBL" id="KAA5607862.1"/>
    </source>
</evidence>
<gene>
    <name evidence="2" type="ORF">F1189_31765</name>
</gene>
<evidence type="ECO:0000313" key="3">
    <source>
        <dbReference type="Proteomes" id="UP000325255"/>
    </source>
</evidence>
<dbReference type="OrthoDB" id="581532at2"/>
<dbReference type="GO" id="GO:0003824">
    <property type="term" value="F:catalytic activity"/>
    <property type="evidence" value="ECO:0007669"/>
    <property type="project" value="InterPro"/>
</dbReference>
<sequence length="264" mass="29286">MPEGSAMSTKISGLFHYPVKGLSAQALSSVRLVSGEGFPLDRVYGLARHDSGYDPVDYKPLPKTRFIVLVKEERLAALSTFVDRDTRRLEIRVQGQLVLQEELETEVGRNNVSRFFSTMFDLNGGQEPVVAVGGENRFTDISVHSKAMMNAISLVNLNSVRDLGARTNAEIDPLRFRANLYFDGLDAFQELEMLGREIQVGPARLRIFRRTRRCAATDVDPVTAERNMTIPRSLMQHFGHADMGVYAEVLEGGVVEIGSPISIG</sequence>
<dbReference type="Pfam" id="PF03473">
    <property type="entry name" value="MOSC"/>
    <property type="match status" value="1"/>
</dbReference>
<protein>
    <submittedName>
        <fullName evidence="2">MOSC domain-containing protein</fullName>
    </submittedName>
</protein>
<accession>A0A5M6II79</accession>
<dbReference type="PROSITE" id="PS51340">
    <property type="entry name" value="MOSC"/>
    <property type="match status" value="1"/>
</dbReference>
<dbReference type="InterPro" id="IPR005302">
    <property type="entry name" value="MoCF_Sase_C"/>
</dbReference>
<organism evidence="2 3">
    <name type="scientific">Rhodovastum atsumiense</name>
    <dbReference type="NCBI Taxonomy" id="504468"/>
    <lineage>
        <taxon>Bacteria</taxon>
        <taxon>Pseudomonadati</taxon>
        <taxon>Pseudomonadota</taxon>
        <taxon>Alphaproteobacteria</taxon>
        <taxon>Acetobacterales</taxon>
        <taxon>Acetobacteraceae</taxon>
        <taxon>Rhodovastum</taxon>
    </lineage>
</organism>
<keyword evidence="3" id="KW-1185">Reference proteome</keyword>
<name>A0A5M6II79_9PROT</name>
<reference evidence="2 3" key="1">
    <citation type="submission" date="2019-09" db="EMBL/GenBank/DDBJ databases">
        <title>Genome sequence of Rhodovastum atsumiense, a diverse member of the Acetobacteraceae family of non-sulfur purple photosynthetic bacteria.</title>
        <authorList>
            <person name="Meyer T."/>
            <person name="Kyndt J."/>
        </authorList>
    </citation>
    <scope>NUCLEOTIDE SEQUENCE [LARGE SCALE GENOMIC DNA]</scope>
    <source>
        <strain evidence="2 3">DSM 21279</strain>
    </source>
</reference>
<dbReference type="SUPFAM" id="SSF50800">
    <property type="entry name" value="PK beta-barrel domain-like"/>
    <property type="match status" value="1"/>
</dbReference>
<evidence type="ECO:0000259" key="1">
    <source>
        <dbReference type="PROSITE" id="PS51340"/>
    </source>
</evidence>
<dbReference type="GO" id="GO:0030170">
    <property type="term" value="F:pyridoxal phosphate binding"/>
    <property type="evidence" value="ECO:0007669"/>
    <property type="project" value="InterPro"/>
</dbReference>
<dbReference type="Pfam" id="PF03476">
    <property type="entry name" value="MOSC_N"/>
    <property type="match status" value="1"/>
</dbReference>
<dbReference type="InterPro" id="IPR011037">
    <property type="entry name" value="Pyrv_Knase-like_insert_dom_sf"/>
</dbReference>
<dbReference type="EMBL" id="VWPK01000149">
    <property type="protein sequence ID" value="KAA5607862.1"/>
    <property type="molecule type" value="Genomic_DNA"/>
</dbReference>
<dbReference type="AlphaFoldDB" id="A0A5M6II79"/>
<comment type="caution">
    <text evidence="2">The sequence shown here is derived from an EMBL/GenBank/DDBJ whole genome shotgun (WGS) entry which is preliminary data.</text>
</comment>